<dbReference type="InterPro" id="IPR029058">
    <property type="entry name" value="AB_hydrolase_fold"/>
</dbReference>
<evidence type="ECO:0000313" key="1">
    <source>
        <dbReference type="EMBL" id="PJJ43621.1"/>
    </source>
</evidence>
<keyword evidence="2" id="KW-1185">Reference proteome</keyword>
<comment type="caution">
    <text evidence="1">The sequence shown here is derived from an EMBL/GenBank/DDBJ whole genome shotgun (WGS) entry which is preliminary data.</text>
</comment>
<sequence>MQSFIIRDTQIGYKFQKAKYDRKHLIVIFSGFRKKGTFDFGGSALSKLTANILWIDDCFDGKYTYYMKHRRGEDLAQKIDEFIESKLEELGLSKQQCTLSGFSKGGSAALYYAARFGYRNVVITVPQFFIGRYITSAWNECITSMTPSGSPEQLLELDNILIRELQNSDKEKNIYLFTSPADYQYESEILPNLPLLRRFDNFNLITSETPLITRHNQVTKYNVPGIIAILSLLSEDMPPIIGEIDNGVGNPKQIESQIPNTSLGDMHASVESSFMRNGRLFLTGYALYENHVSDTWGSQKNWLVFNGKNLNLSSPLGQISDENVNGKYYSEPFVNHSHASFATIGHKGINVTGLPDGKYELSLSVEVDGNRETSSLILGATADLTSYHDGRVYRLRKTDRQFSLSVVSFKNLPESDCFFEPVQNEVVDGKFFIKGYLVPPGVDIEDWKSVRYFVEFNESSRDERIYRPAACDHKVDIAERTGNFFNDQSKAFYATRGYKGIELSSLPKGKYEVRVVGFAATSIFASPKLDIVVDVQRNHQTKIDIIGACVSRDVFNSKITPNWRNNFSIGGQAFQSSLISLMARPSYIADQEILDLGEHDRQVVIQDFSKEYVASFVKHPPRVILVDFFTDSRFGVIGYDDTWITDNDWKIGKARCYEHFDQASKISMWTDESAYLELFTRASERFRDLIVGQAPETKVLVNSARCVTHHRADGVTKAFSKKFVDKQNEYWNKLEAVFVSIVPSEIVKIDFKDILGDSKHLWGPGPVHYESEFYQLLYQELLVRTNEKETSRGGIP</sequence>
<organism evidence="1 2">
    <name type="scientific">Glutamicibacter mysorens</name>
    <dbReference type="NCBI Taxonomy" id="257984"/>
    <lineage>
        <taxon>Bacteria</taxon>
        <taxon>Bacillati</taxon>
        <taxon>Actinomycetota</taxon>
        <taxon>Actinomycetes</taxon>
        <taxon>Micrococcales</taxon>
        <taxon>Micrococcaceae</taxon>
        <taxon>Glutamicibacter</taxon>
    </lineage>
</organism>
<dbReference type="InterPro" id="IPR022267">
    <property type="entry name" value="Asp2"/>
</dbReference>
<dbReference type="Pfam" id="PF16929">
    <property type="entry name" value="Asp2"/>
    <property type="match status" value="1"/>
</dbReference>
<dbReference type="EMBL" id="PGEY01000001">
    <property type="protein sequence ID" value="PJJ43621.1"/>
    <property type="molecule type" value="Genomic_DNA"/>
</dbReference>
<dbReference type="Proteomes" id="UP000229263">
    <property type="component" value="Unassembled WGS sequence"/>
</dbReference>
<name>A0ABX4MWF2_9MICC</name>
<reference evidence="1 2" key="1">
    <citation type="submission" date="2017-11" db="EMBL/GenBank/DDBJ databases">
        <title>Sequencing the genomes of 1000 actinobacteria strains.</title>
        <authorList>
            <person name="Klenk H.-P."/>
        </authorList>
    </citation>
    <scope>NUCLEOTIDE SEQUENCE [LARGE SCALE GENOMIC DNA]</scope>
    <source>
        <strain evidence="1 2">DSM 12798</strain>
    </source>
</reference>
<dbReference type="InterPro" id="IPR046237">
    <property type="entry name" value="DUF6270"/>
</dbReference>
<gene>
    <name evidence="1" type="ORF">ATK23_0816</name>
</gene>
<protein>
    <submittedName>
        <fullName evidence="1">Accessory secretion Sec system protein Asp2</fullName>
    </submittedName>
</protein>
<dbReference type="Pfam" id="PF19786">
    <property type="entry name" value="DUF6270"/>
    <property type="match status" value="1"/>
</dbReference>
<accession>A0ABX4MWF2</accession>
<dbReference type="SUPFAM" id="SSF53474">
    <property type="entry name" value="alpha/beta-Hydrolases"/>
    <property type="match status" value="1"/>
</dbReference>
<evidence type="ECO:0000313" key="2">
    <source>
        <dbReference type="Proteomes" id="UP000229263"/>
    </source>
</evidence>
<proteinExistence type="predicted"/>
<dbReference type="RefSeq" id="WP_083515405.1">
    <property type="nucleotide sequence ID" value="NZ_PGEY01000001.1"/>
</dbReference>